<name>A0A6J7DIF0_9ZZZZ</name>
<evidence type="ECO:0000313" key="1">
    <source>
        <dbReference type="EMBL" id="CAB4834300.1"/>
    </source>
</evidence>
<dbReference type="EMBL" id="CAFBPM010000003">
    <property type="protein sequence ID" value="CAB5013209.1"/>
    <property type="molecule type" value="Genomic_DNA"/>
</dbReference>
<gene>
    <name evidence="1" type="ORF">UFOPK3164_01624</name>
    <name evidence="2" type="ORF">UFOPK3427_00619</name>
    <name evidence="3" type="ORF">UFOPK4112_00438</name>
</gene>
<organism evidence="2">
    <name type="scientific">freshwater metagenome</name>
    <dbReference type="NCBI Taxonomy" id="449393"/>
    <lineage>
        <taxon>unclassified sequences</taxon>
        <taxon>metagenomes</taxon>
        <taxon>ecological metagenomes</taxon>
    </lineage>
</organism>
<dbReference type="AlphaFoldDB" id="A0A6J7DIF0"/>
<dbReference type="EMBL" id="CAFABE010000117">
    <property type="protein sequence ID" value="CAB4834300.1"/>
    <property type="molecule type" value="Genomic_DNA"/>
</dbReference>
<reference evidence="2" key="1">
    <citation type="submission" date="2020-05" db="EMBL/GenBank/DDBJ databases">
        <authorList>
            <person name="Chiriac C."/>
            <person name="Salcher M."/>
            <person name="Ghai R."/>
            <person name="Kavagutti S V."/>
        </authorList>
    </citation>
    <scope>NUCLEOTIDE SEQUENCE</scope>
</reference>
<sequence length="77" mass="8341">MDVRIGIVQTAKELEIELEEDADRSAIMADIESALSNETVLWLTDRKGRRVAVPAAKVAYVEVGAPSSDRRVGFGAP</sequence>
<accession>A0A6J7DIF0</accession>
<protein>
    <submittedName>
        <fullName evidence="2">Unannotated protein</fullName>
    </submittedName>
</protein>
<dbReference type="Pfam" id="PF11305">
    <property type="entry name" value="DUF3107"/>
    <property type="match status" value="1"/>
</dbReference>
<proteinExistence type="predicted"/>
<evidence type="ECO:0000313" key="2">
    <source>
        <dbReference type="EMBL" id="CAB4868129.1"/>
    </source>
</evidence>
<evidence type="ECO:0000313" key="3">
    <source>
        <dbReference type="EMBL" id="CAB5013209.1"/>
    </source>
</evidence>
<dbReference type="InterPro" id="IPR021456">
    <property type="entry name" value="DUF3107"/>
</dbReference>
<dbReference type="EMBL" id="CAFBLT010000001">
    <property type="protein sequence ID" value="CAB4868129.1"/>
    <property type="molecule type" value="Genomic_DNA"/>
</dbReference>